<dbReference type="AlphaFoldDB" id="A0AAD5YEJ1"/>
<proteinExistence type="predicted"/>
<feature type="domain" description="BTB" evidence="1">
    <location>
        <begin position="26"/>
        <end position="96"/>
    </location>
</feature>
<dbReference type="InterPro" id="IPR011333">
    <property type="entry name" value="SKP1/BTB/POZ_sf"/>
</dbReference>
<dbReference type="Pfam" id="PF00651">
    <property type="entry name" value="BTB"/>
    <property type="match status" value="1"/>
</dbReference>
<dbReference type="CDD" id="cd18186">
    <property type="entry name" value="BTB_POZ_ZBTB_KLHL-like"/>
    <property type="match status" value="1"/>
</dbReference>
<gene>
    <name evidence="2" type="ORF">NLI96_g5771</name>
</gene>
<dbReference type="PROSITE" id="PS50097">
    <property type="entry name" value="BTB"/>
    <property type="match status" value="1"/>
</dbReference>
<protein>
    <recommendedName>
        <fullName evidence="1">BTB domain-containing protein</fullName>
    </recommendedName>
</protein>
<keyword evidence="3" id="KW-1185">Reference proteome</keyword>
<dbReference type="Gene3D" id="3.30.710.10">
    <property type="entry name" value="Potassium Channel Kv1.1, Chain A"/>
    <property type="match status" value="1"/>
</dbReference>
<comment type="caution">
    <text evidence="2">The sequence shown here is derived from an EMBL/GenBank/DDBJ whole genome shotgun (WGS) entry which is preliminary data.</text>
</comment>
<dbReference type="SMART" id="SM00225">
    <property type="entry name" value="BTB"/>
    <property type="match status" value="1"/>
</dbReference>
<sequence>MSSLARDIPDTVENVVEDEEVWMDDGNTIVSVRSDDGVRLFKIHKSALSRQSSVFESMFTLPQGPAAGSEAYMGLPTVHLTDNHDDVKTLLMLLYTPMSLASATRFRQSTQDQLVGPLRLATKYDMEELRREIISALVVEWPTTLEEWDLNEESIKTQFTSIEDQGEYWEMYHNRDFPSWTPDPIEILHIAQECDVPELLPAAFYHLNRSYHAAFKREDEYPDLFERTPRKALNTELLTPQDYHQLLIGRQMLAEHIRHYDFSYKLKLEQEKLHRLNREPSESEMEARLKCVEAMNSYKNSYTFLRAVYSTGEDPLSELSVAMRAVPSIHQGACHACHRWVEMQLERLRESVWVALEDFCKR</sequence>
<evidence type="ECO:0000259" key="1">
    <source>
        <dbReference type="PROSITE" id="PS50097"/>
    </source>
</evidence>
<dbReference type="SUPFAM" id="SSF54695">
    <property type="entry name" value="POZ domain"/>
    <property type="match status" value="1"/>
</dbReference>
<evidence type="ECO:0000313" key="2">
    <source>
        <dbReference type="EMBL" id="KAJ3484241.1"/>
    </source>
</evidence>
<accession>A0AAD5YEJ1</accession>
<dbReference type="Proteomes" id="UP001212997">
    <property type="component" value="Unassembled WGS sequence"/>
</dbReference>
<reference evidence="2" key="1">
    <citation type="submission" date="2022-07" db="EMBL/GenBank/DDBJ databases">
        <title>Genome Sequence of Physisporinus lineatus.</title>
        <authorList>
            <person name="Buettner E."/>
        </authorList>
    </citation>
    <scope>NUCLEOTIDE SEQUENCE</scope>
    <source>
        <strain evidence="2">VT162</strain>
    </source>
</reference>
<evidence type="ECO:0000313" key="3">
    <source>
        <dbReference type="Proteomes" id="UP001212997"/>
    </source>
</evidence>
<dbReference type="EMBL" id="JANAWD010000196">
    <property type="protein sequence ID" value="KAJ3484241.1"/>
    <property type="molecule type" value="Genomic_DNA"/>
</dbReference>
<organism evidence="2 3">
    <name type="scientific">Meripilus lineatus</name>
    <dbReference type="NCBI Taxonomy" id="2056292"/>
    <lineage>
        <taxon>Eukaryota</taxon>
        <taxon>Fungi</taxon>
        <taxon>Dikarya</taxon>
        <taxon>Basidiomycota</taxon>
        <taxon>Agaricomycotina</taxon>
        <taxon>Agaricomycetes</taxon>
        <taxon>Polyporales</taxon>
        <taxon>Meripilaceae</taxon>
        <taxon>Meripilus</taxon>
    </lineage>
</organism>
<dbReference type="InterPro" id="IPR000210">
    <property type="entry name" value="BTB/POZ_dom"/>
</dbReference>
<name>A0AAD5YEJ1_9APHY</name>